<reference evidence="1 2" key="1">
    <citation type="submission" date="2024-04" db="EMBL/GenBank/DDBJ databases">
        <title>Tritrichomonas musculus Genome.</title>
        <authorList>
            <person name="Alves-Ferreira E."/>
            <person name="Grigg M."/>
            <person name="Lorenzi H."/>
            <person name="Galac M."/>
        </authorList>
    </citation>
    <scope>NUCLEOTIDE SEQUENCE [LARGE SCALE GENOMIC DNA]</scope>
    <source>
        <strain evidence="1 2">EAF2021</strain>
    </source>
</reference>
<evidence type="ECO:0000313" key="1">
    <source>
        <dbReference type="EMBL" id="KAK8842098.1"/>
    </source>
</evidence>
<gene>
    <name evidence="1" type="ORF">M9Y10_026322</name>
</gene>
<accession>A0ABR2H786</accession>
<proteinExistence type="predicted"/>
<dbReference type="Proteomes" id="UP001470230">
    <property type="component" value="Unassembled WGS sequence"/>
</dbReference>
<comment type="caution">
    <text evidence="1">The sequence shown here is derived from an EMBL/GenBank/DDBJ whole genome shotgun (WGS) entry which is preliminary data.</text>
</comment>
<dbReference type="EMBL" id="JAPFFF010000039">
    <property type="protein sequence ID" value="KAK8842098.1"/>
    <property type="molecule type" value="Genomic_DNA"/>
</dbReference>
<evidence type="ECO:0008006" key="3">
    <source>
        <dbReference type="Google" id="ProtNLM"/>
    </source>
</evidence>
<organism evidence="1 2">
    <name type="scientific">Tritrichomonas musculus</name>
    <dbReference type="NCBI Taxonomy" id="1915356"/>
    <lineage>
        <taxon>Eukaryota</taxon>
        <taxon>Metamonada</taxon>
        <taxon>Parabasalia</taxon>
        <taxon>Tritrichomonadida</taxon>
        <taxon>Tritrichomonadidae</taxon>
        <taxon>Tritrichomonas</taxon>
    </lineage>
</organism>
<sequence length="229" mass="26100">MFDKEMYQEAVAFKKQKECKVYCACHNICIHGQIVNQSQIPNHIEFSHFLDFNDTCNKVQKIKNGSIKLSNCSSVAVTPGGTNPSCQMEVSCLECNTSFHVSLPSKSYHKSNNFFCQKQNNNIINDRSKKRSYSAEGSMGSIYAESLPSSMRLLFERQGTDFDTFGFLENEFEADHSNVYYESDFEISNDYDQDYDIMFSNNSESLVEGFSDLGKYMFDNDQIGCLLDA</sequence>
<name>A0ABR2H786_9EUKA</name>
<keyword evidence="2" id="KW-1185">Reference proteome</keyword>
<protein>
    <recommendedName>
        <fullName evidence="3">C2H2-type domain-containing protein</fullName>
    </recommendedName>
</protein>
<evidence type="ECO:0000313" key="2">
    <source>
        <dbReference type="Proteomes" id="UP001470230"/>
    </source>
</evidence>